<dbReference type="SUPFAM" id="SSF54909">
    <property type="entry name" value="Dimeric alpha+beta barrel"/>
    <property type="match status" value="1"/>
</dbReference>
<dbReference type="EMBL" id="JAARYD010000009">
    <property type="protein sequence ID" value="MBC2178033.1"/>
    <property type="molecule type" value="Genomic_DNA"/>
</dbReference>
<dbReference type="Gene3D" id="3.30.70.920">
    <property type="match status" value="1"/>
</dbReference>
<dbReference type="EMBL" id="JAARVD010000008">
    <property type="protein sequence ID" value="MBC1798010.1"/>
    <property type="molecule type" value="Genomic_DNA"/>
</dbReference>
<evidence type="ECO:0000256" key="3">
    <source>
        <dbReference type="ARBA" id="ARBA00023163"/>
    </source>
</evidence>
<dbReference type="InterPro" id="IPR019888">
    <property type="entry name" value="Tscrpt_reg_AsnC-like"/>
</dbReference>
<dbReference type="InterPro" id="IPR011008">
    <property type="entry name" value="Dimeric_a/b-barrel"/>
</dbReference>
<dbReference type="RefSeq" id="WP_036083532.1">
    <property type="nucleotide sequence ID" value="NZ_CBCSHQ010000015.1"/>
</dbReference>
<dbReference type="InterPro" id="IPR011991">
    <property type="entry name" value="ArsR-like_HTH"/>
</dbReference>
<dbReference type="Proteomes" id="UP000548082">
    <property type="component" value="Unassembled WGS sequence"/>
</dbReference>
<dbReference type="PROSITE" id="PS50956">
    <property type="entry name" value="HTH_ASNC_2"/>
    <property type="match status" value="1"/>
</dbReference>
<dbReference type="STRING" id="1552123.EP57_01505"/>
<comment type="caution">
    <text evidence="5">The sequence shown here is derived from an EMBL/GenBank/DDBJ whole genome shotgun (WGS) entry which is preliminary data.</text>
</comment>
<sequence length="143" mass="16550">MDQIDRQLLKLLHENARISIVELSQKVCLSRPSVKERIDKLAEQGIIKNFTILPSYQKMGHQISFFSEISNIKWPAPQIEAELQKYPNITDIHIVLGKSNYLVKASVKDTNEMKLLIAEWMTFSDVTSTMILETTLENRFIEE</sequence>
<evidence type="ECO:0000256" key="2">
    <source>
        <dbReference type="ARBA" id="ARBA00023125"/>
    </source>
</evidence>
<dbReference type="EMBL" id="JNFA01000003">
    <property type="protein sequence ID" value="KGL44297.1"/>
    <property type="molecule type" value="Genomic_DNA"/>
</dbReference>
<keyword evidence="2" id="KW-0238">DNA-binding</keyword>
<evidence type="ECO:0000313" key="10">
    <source>
        <dbReference type="Proteomes" id="UP000548082"/>
    </source>
</evidence>
<dbReference type="OrthoDB" id="34294at2"/>
<proteinExistence type="predicted"/>
<dbReference type="GeneID" id="58716119"/>
<reference evidence="9 10" key="2">
    <citation type="submission" date="2020-03" db="EMBL/GenBank/DDBJ databases">
        <title>Soil Listeria distribution.</title>
        <authorList>
            <person name="Liao J."/>
            <person name="Wiedmann M."/>
        </authorList>
    </citation>
    <scope>NUCLEOTIDE SEQUENCE [LARGE SCALE GENOMIC DNA]</scope>
    <source>
        <strain evidence="7 9">FSL L7-0259</strain>
        <strain evidence="6 10">FSL L7-0990</strain>
    </source>
</reference>
<reference evidence="5 8" key="1">
    <citation type="submission" date="2014-05" db="EMBL/GenBank/DDBJ databases">
        <title>Novel Listeriaceae from food processing environments.</title>
        <authorList>
            <person name="den Bakker H.C."/>
        </authorList>
    </citation>
    <scope>NUCLEOTIDE SEQUENCE [LARGE SCALE GENOMIC DNA]</scope>
    <source>
        <strain evidence="5 8">FSL A5-0281</strain>
    </source>
</reference>
<evidence type="ECO:0000313" key="6">
    <source>
        <dbReference type="EMBL" id="MBC1798010.1"/>
    </source>
</evidence>
<dbReference type="InterPro" id="IPR036390">
    <property type="entry name" value="WH_DNA-bd_sf"/>
</dbReference>
<dbReference type="Pfam" id="PF01037">
    <property type="entry name" value="AsnC_trans_reg"/>
    <property type="match status" value="1"/>
</dbReference>
<dbReference type="SUPFAM" id="SSF46785">
    <property type="entry name" value="Winged helix' DNA-binding domain"/>
    <property type="match status" value="1"/>
</dbReference>
<evidence type="ECO:0000259" key="4">
    <source>
        <dbReference type="PROSITE" id="PS50956"/>
    </source>
</evidence>
<dbReference type="PANTHER" id="PTHR30154:SF53">
    <property type="entry name" value="HTH-TYPE TRANSCRIPTIONAL REGULATOR LRPC"/>
    <property type="match status" value="1"/>
</dbReference>
<feature type="domain" description="HTH asnC-type" evidence="4">
    <location>
        <begin position="1"/>
        <end position="62"/>
    </location>
</feature>
<dbReference type="SMART" id="SM00344">
    <property type="entry name" value="HTH_ASNC"/>
    <property type="match status" value="1"/>
</dbReference>
<dbReference type="Gene3D" id="1.10.10.10">
    <property type="entry name" value="Winged helix-like DNA-binding domain superfamily/Winged helix DNA-binding domain"/>
    <property type="match status" value="1"/>
</dbReference>
<dbReference type="InterPro" id="IPR019887">
    <property type="entry name" value="Tscrpt_reg_AsnC/Lrp_C"/>
</dbReference>
<keyword evidence="1" id="KW-0805">Transcription regulation</keyword>
<accession>A0A099WH18</accession>
<dbReference type="CDD" id="cd00090">
    <property type="entry name" value="HTH_ARSR"/>
    <property type="match status" value="1"/>
</dbReference>
<evidence type="ECO:0000313" key="5">
    <source>
        <dbReference type="EMBL" id="KGL44297.1"/>
    </source>
</evidence>
<dbReference type="Proteomes" id="UP000541735">
    <property type="component" value="Unassembled WGS sequence"/>
</dbReference>
<evidence type="ECO:0000313" key="7">
    <source>
        <dbReference type="EMBL" id="MBC2178033.1"/>
    </source>
</evidence>
<keyword evidence="3" id="KW-0804">Transcription</keyword>
<gene>
    <name evidence="5" type="ORF">EP57_01505</name>
    <name evidence="6" type="ORF">HCA55_14840</name>
    <name evidence="7" type="ORF">HCB27_15495</name>
</gene>
<dbReference type="GO" id="GO:0005829">
    <property type="term" value="C:cytosol"/>
    <property type="evidence" value="ECO:0007669"/>
    <property type="project" value="TreeGrafter"/>
</dbReference>
<dbReference type="Proteomes" id="UP000029844">
    <property type="component" value="Unassembled WGS sequence"/>
</dbReference>
<organism evidence="5 8">
    <name type="scientific">Listeria booriae</name>
    <dbReference type="NCBI Taxonomy" id="1552123"/>
    <lineage>
        <taxon>Bacteria</taxon>
        <taxon>Bacillati</taxon>
        <taxon>Bacillota</taxon>
        <taxon>Bacilli</taxon>
        <taxon>Bacillales</taxon>
        <taxon>Listeriaceae</taxon>
        <taxon>Listeria</taxon>
    </lineage>
</organism>
<dbReference type="GO" id="GO:0043565">
    <property type="term" value="F:sequence-specific DNA binding"/>
    <property type="evidence" value="ECO:0007669"/>
    <property type="project" value="InterPro"/>
</dbReference>
<protein>
    <submittedName>
        <fullName evidence="5 6">AsnC family transcriptional regulator</fullName>
    </submittedName>
</protein>
<dbReference type="InterPro" id="IPR036388">
    <property type="entry name" value="WH-like_DNA-bd_sf"/>
</dbReference>
<dbReference type="InterPro" id="IPR000485">
    <property type="entry name" value="AsnC-type_HTH_dom"/>
</dbReference>
<evidence type="ECO:0000313" key="8">
    <source>
        <dbReference type="Proteomes" id="UP000029844"/>
    </source>
</evidence>
<evidence type="ECO:0000256" key="1">
    <source>
        <dbReference type="ARBA" id="ARBA00023015"/>
    </source>
</evidence>
<evidence type="ECO:0000313" key="9">
    <source>
        <dbReference type="Proteomes" id="UP000541735"/>
    </source>
</evidence>
<dbReference type="eggNOG" id="COG1522">
    <property type="taxonomic scope" value="Bacteria"/>
</dbReference>
<keyword evidence="8" id="KW-1185">Reference proteome</keyword>
<dbReference type="AlphaFoldDB" id="A0A099WH18"/>
<dbReference type="PANTHER" id="PTHR30154">
    <property type="entry name" value="LEUCINE-RESPONSIVE REGULATORY PROTEIN"/>
    <property type="match status" value="1"/>
</dbReference>
<dbReference type="PRINTS" id="PR00033">
    <property type="entry name" value="HTHASNC"/>
</dbReference>
<dbReference type="GO" id="GO:0043200">
    <property type="term" value="P:response to amino acid"/>
    <property type="evidence" value="ECO:0007669"/>
    <property type="project" value="TreeGrafter"/>
</dbReference>
<dbReference type="Pfam" id="PF13412">
    <property type="entry name" value="HTH_24"/>
    <property type="match status" value="1"/>
</dbReference>
<name>A0A099WH18_9LIST</name>